<evidence type="ECO:0000313" key="4">
    <source>
        <dbReference type="Proteomes" id="UP001218638"/>
    </source>
</evidence>
<gene>
    <name evidence="3" type="ORF">PXH66_08025</name>
</gene>
<dbReference type="KEGG" id="slom:PXH66_08025"/>
<keyword evidence="2" id="KW-0472">Membrane</keyword>
<dbReference type="Proteomes" id="UP001218638">
    <property type="component" value="Chromosome"/>
</dbReference>
<keyword evidence="2" id="KW-0812">Transmembrane</keyword>
<evidence type="ECO:0008006" key="5">
    <source>
        <dbReference type="Google" id="ProtNLM"/>
    </source>
</evidence>
<evidence type="ECO:0000256" key="2">
    <source>
        <dbReference type="SAM" id="Phobius"/>
    </source>
</evidence>
<feature type="transmembrane region" description="Helical" evidence="2">
    <location>
        <begin position="34"/>
        <end position="52"/>
    </location>
</feature>
<name>A0AAF0I515_9BACT</name>
<dbReference type="EMBL" id="CP119075">
    <property type="protein sequence ID" value="WED66795.1"/>
    <property type="molecule type" value="Genomic_DNA"/>
</dbReference>
<feature type="region of interest" description="Disordered" evidence="1">
    <location>
        <begin position="1"/>
        <end position="25"/>
    </location>
</feature>
<keyword evidence="4" id="KW-1185">Reference proteome</keyword>
<accession>A0AAF0I515</accession>
<feature type="compositionally biased region" description="Pro residues" evidence="1">
    <location>
        <begin position="151"/>
        <end position="162"/>
    </location>
</feature>
<feature type="compositionally biased region" description="Pro residues" evidence="1">
    <location>
        <begin position="1"/>
        <end position="10"/>
    </location>
</feature>
<evidence type="ECO:0000313" key="3">
    <source>
        <dbReference type="EMBL" id="WED66795.1"/>
    </source>
</evidence>
<evidence type="ECO:0000256" key="1">
    <source>
        <dbReference type="SAM" id="MobiDB-lite"/>
    </source>
</evidence>
<feature type="compositionally biased region" description="Acidic residues" evidence="1">
    <location>
        <begin position="165"/>
        <end position="174"/>
    </location>
</feature>
<dbReference type="RefSeq" id="WP_330928956.1">
    <property type="nucleotide sequence ID" value="NZ_CP119075.1"/>
</dbReference>
<protein>
    <recommendedName>
        <fullName evidence="5">TonB C-terminal domain-containing protein</fullName>
    </recommendedName>
</protein>
<reference evidence="3" key="1">
    <citation type="submission" date="2023-03" db="EMBL/GenBank/DDBJ databases">
        <title>Lomoglobus Profundus gen. nov., sp. nov., a novel member of the phylum Verrucomicrobia, isolated from deep-marine sediment of South China Sea.</title>
        <authorList>
            <person name="Ahmad T."/>
            <person name="Ishaq S.E."/>
            <person name="Wang F."/>
        </authorList>
    </citation>
    <scope>NUCLEOTIDE SEQUENCE</scope>
    <source>
        <strain evidence="3">LMO-M01</strain>
    </source>
</reference>
<dbReference type="SUPFAM" id="SSF74653">
    <property type="entry name" value="TolA/TonB C-terminal domain"/>
    <property type="match status" value="1"/>
</dbReference>
<organism evidence="3 4">
    <name type="scientific">Synoicihabitans lomoniglobus</name>
    <dbReference type="NCBI Taxonomy" id="2909285"/>
    <lineage>
        <taxon>Bacteria</taxon>
        <taxon>Pseudomonadati</taxon>
        <taxon>Verrucomicrobiota</taxon>
        <taxon>Opitutia</taxon>
        <taxon>Opitutales</taxon>
        <taxon>Opitutaceae</taxon>
        <taxon>Synoicihabitans</taxon>
    </lineage>
</organism>
<sequence>MSSVLPPPSRPPRRRRSSGSEGIGWVRGPRRNSAMRAGIIGTIIVHLLLLWLGPKFADHFMEGPTVGMRPETEENRMFDINIMPDEMPPVNFVEANPDAPDNPPDETENFADRNQQLAQEEPAAELGDMPSTVGLDDVESTAIVSGDGAEPLPPTAAAPPTPEVTESESTETEELPALAQDPLGGTEEMLGENEDTIGTNIVELPENPQSDVTERVEGVTDPDQATPEGRGLYYRPDPNRPAQRPNLAQSQIQPAVFANRAAGTENIGVVAHNALRTEFGVYFQRMLGVIGQGWRYDIKAKIERRLGFPLDGSRVVVAFTLNKDGSIKIDNVDGNAGPLWDGVAVEAVAAPSRLQDGFGEWTDEMVVILGDSTPIKLTFFYQ</sequence>
<keyword evidence="2" id="KW-1133">Transmembrane helix</keyword>
<feature type="region of interest" description="Disordered" evidence="1">
    <location>
        <begin position="145"/>
        <end position="177"/>
    </location>
</feature>
<feature type="region of interest" description="Disordered" evidence="1">
    <location>
        <begin position="210"/>
        <end position="245"/>
    </location>
</feature>
<proteinExistence type="predicted"/>
<dbReference type="AlphaFoldDB" id="A0AAF0I515"/>